<name>A0A0D3GE99_9ORYZ</name>
<dbReference type="AlphaFoldDB" id="A0A0D3GE99"/>
<sequence length="123" mass="13674">MAGERWPVVVEAKALIWASLLDVGPRATTSGCSTSATLTEQASLIFAHRAPCGWSQRIGWSPPVMEIVCYFSFARRLYDMNENMMDVCYCATSSPSLYHAATSFHYSIVSYHSPPGYPLHYLS</sequence>
<reference evidence="1" key="2">
    <citation type="submission" date="2015-03" db="UniProtKB">
        <authorList>
            <consortium name="EnsemblPlants"/>
        </authorList>
    </citation>
    <scope>IDENTIFICATION</scope>
</reference>
<organism evidence="1">
    <name type="scientific">Oryza barthii</name>
    <dbReference type="NCBI Taxonomy" id="65489"/>
    <lineage>
        <taxon>Eukaryota</taxon>
        <taxon>Viridiplantae</taxon>
        <taxon>Streptophyta</taxon>
        <taxon>Embryophyta</taxon>
        <taxon>Tracheophyta</taxon>
        <taxon>Spermatophyta</taxon>
        <taxon>Magnoliopsida</taxon>
        <taxon>Liliopsida</taxon>
        <taxon>Poales</taxon>
        <taxon>Poaceae</taxon>
        <taxon>BOP clade</taxon>
        <taxon>Oryzoideae</taxon>
        <taxon>Oryzeae</taxon>
        <taxon>Oryzinae</taxon>
        <taxon>Oryza</taxon>
    </lineage>
</organism>
<dbReference type="Gramene" id="OBART06G07510.1">
    <property type="protein sequence ID" value="OBART06G07510.1"/>
    <property type="gene ID" value="OBART06G07510"/>
</dbReference>
<evidence type="ECO:0000313" key="1">
    <source>
        <dbReference type="EnsemblPlants" id="OBART06G07510.1"/>
    </source>
</evidence>
<proteinExistence type="predicted"/>
<dbReference type="Proteomes" id="UP000026960">
    <property type="component" value="Chromosome 6"/>
</dbReference>
<evidence type="ECO:0000313" key="2">
    <source>
        <dbReference type="Proteomes" id="UP000026960"/>
    </source>
</evidence>
<dbReference type="PaxDb" id="65489-OBART06G07510.1"/>
<dbReference type="HOGENOM" id="CLU_120192_1_2_1"/>
<protein>
    <submittedName>
        <fullName evidence="1">Uncharacterized protein</fullName>
    </submittedName>
</protein>
<keyword evidence="2" id="KW-1185">Reference proteome</keyword>
<reference evidence="1" key="1">
    <citation type="journal article" date="2009" name="Rice">
        <title>De Novo Next Generation Sequencing of Plant Genomes.</title>
        <authorList>
            <person name="Rounsley S."/>
            <person name="Marri P.R."/>
            <person name="Yu Y."/>
            <person name="He R."/>
            <person name="Sisneros N."/>
            <person name="Goicoechea J.L."/>
            <person name="Lee S.J."/>
            <person name="Angelova A."/>
            <person name="Kudrna D."/>
            <person name="Luo M."/>
            <person name="Affourtit J."/>
            <person name="Desany B."/>
            <person name="Knight J."/>
            <person name="Niazi F."/>
            <person name="Egholm M."/>
            <person name="Wing R.A."/>
        </authorList>
    </citation>
    <scope>NUCLEOTIDE SEQUENCE [LARGE SCALE GENOMIC DNA]</scope>
    <source>
        <strain evidence="1">cv. IRGC 105608</strain>
    </source>
</reference>
<accession>A0A0D3GE99</accession>
<dbReference type="EnsemblPlants" id="OBART06G07510.1">
    <property type="protein sequence ID" value="OBART06G07510.1"/>
    <property type="gene ID" value="OBART06G07510"/>
</dbReference>